<dbReference type="InterPro" id="IPR043129">
    <property type="entry name" value="ATPase_NBD"/>
</dbReference>
<protein>
    <recommendedName>
        <fullName evidence="5">Carbamoyltransferase C-terminal domain-containing protein</fullName>
    </recommendedName>
</protein>
<dbReference type="Gene3D" id="3.90.870.20">
    <property type="entry name" value="Carbamoyltransferase, C-terminal domain"/>
    <property type="match status" value="1"/>
</dbReference>
<proteinExistence type="inferred from homology"/>
<evidence type="ECO:0000259" key="3">
    <source>
        <dbReference type="Pfam" id="PF16861"/>
    </source>
</evidence>
<sequence length="567" mass="65886">MTKIFAVALNLHDHNTYNGVWHNQRERFTRFKHNLPLKADSYAHQEQLETGDYKLNNEFVNEYFKKPKEGILSFSMTIGGIRMCKDILPGTVLDYKPKKLWDYCMADGMYFIDHHQSHATYAFINSGFDKSDILAIDGIGYKHRCIFIDKDENIKDLSEELPIGWLWNQMSKRTGFGSLGASKLMGLVGYGKFSQYYYNVFETILDGVIREKKYKTHELINVEEYGIQDLAFTLQKFTNDKIKEHIYPLKTCDNLCLAGGVIYNGYLNEEFTKHYKNVFVPPAVGDEGQALGNYQHADYTLNNNKHITNTFGGKEYKFTGEEKVNYREVAQAIADGKIVGWFQGKSESGNRALGNRSILADPRRKDIKEIINDTIKNREDFRPFAPAVLEEHYQEYFDTKSPSPYMSRICKVKSDKVPGVTHIDNTARIQTVNRKFNGKFYNLINEFYKITGIPMLLNTSFNCHEPIVETPQHALKTFYNTELDILVINDYVIRKENVYNNNIKRHHVRFYDMTNIPEKSLIDNILKQAHKLTPSKQNMVPYKISVLGPERKKDKVKIWKKCIRNHK</sequence>
<dbReference type="Pfam" id="PF02543">
    <property type="entry name" value="Carbam_trans_N"/>
    <property type="match status" value="1"/>
</dbReference>
<evidence type="ECO:0000313" key="4">
    <source>
        <dbReference type="EMBL" id="SVB34078.1"/>
    </source>
</evidence>
<evidence type="ECO:0008006" key="5">
    <source>
        <dbReference type="Google" id="ProtNLM"/>
    </source>
</evidence>
<gene>
    <name evidence="4" type="ORF">METZ01_LOCUS186932</name>
</gene>
<dbReference type="GO" id="GO:0003824">
    <property type="term" value="F:catalytic activity"/>
    <property type="evidence" value="ECO:0007669"/>
    <property type="project" value="InterPro"/>
</dbReference>
<evidence type="ECO:0000259" key="2">
    <source>
        <dbReference type="Pfam" id="PF02543"/>
    </source>
</evidence>
<dbReference type="InterPro" id="IPR031730">
    <property type="entry name" value="Carbam_trans_C"/>
</dbReference>
<dbReference type="CDD" id="cd24033">
    <property type="entry name" value="ASKHA_NBD_NodU_CmcH-like_N"/>
    <property type="match status" value="1"/>
</dbReference>
<dbReference type="AlphaFoldDB" id="A0A382D6L2"/>
<organism evidence="4">
    <name type="scientific">marine metagenome</name>
    <dbReference type="NCBI Taxonomy" id="408172"/>
    <lineage>
        <taxon>unclassified sequences</taxon>
        <taxon>metagenomes</taxon>
        <taxon>ecological metagenomes</taxon>
    </lineage>
</organism>
<dbReference type="EMBL" id="UINC01037892">
    <property type="protein sequence ID" value="SVB34078.1"/>
    <property type="molecule type" value="Genomic_DNA"/>
</dbReference>
<feature type="domain" description="Carbamoyltransferase C-terminal" evidence="3">
    <location>
        <begin position="330"/>
        <end position="495"/>
    </location>
</feature>
<name>A0A382D6L2_9ZZZZ</name>
<dbReference type="InterPro" id="IPR051338">
    <property type="entry name" value="NodU/CmcH_Carbamoyltrnsfr"/>
</dbReference>
<evidence type="ECO:0000256" key="1">
    <source>
        <dbReference type="ARBA" id="ARBA00006129"/>
    </source>
</evidence>
<dbReference type="PANTHER" id="PTHR34847">
    <property type="entry name" value="NODULATION PROTEIN U"/>
    <property type="match status" value="1"/>
</dbReference>
<dbReference type="PANTHER" id="PTHR34847:SF1">
    <property type="entry name" value="NODULATION PROTEIN U"/>
    <property type="match status" value="1"/>
</dbReference>
<dbReference type="SUPFAM" id="SSF53067">
    <property type="entry name" value="Actin-like ATPase domain"/>
    <property type="match status" value="1"/>
</dbReference>
<reference evidence="4" key="1">
    <citation type="submission" date="2018-05" db="EMBL/GenBank/DDBJ databases">
        <authorList>
            <person name="Lanie J.A."/>
            <person name="Ng W.-L."/>
            <person name="Kazmierczak K.M."/>
            <person name="Andrzejewski T.M."/>
            <person name="Davidsen T.M."/>
            <person name="Wayne K.J."/>
            <person name="Tettelin H."/>
            <person name="Glass J.I."/>
            <person name="Rusch D."/>
            <person name="Podicherti R."/>
            <person name="Tsui H.-C.T."/>
            <person name="Winkler M.E."/>
        </authorList>
    </citation>
    <scope>NUCLEOTIDE SEQUENCE</scope>
</reference>
<dbReference type="InterPro" id="IPR038152">
    <property type="entry name" value="Carbam_trans_C_sf"/>
</dbReference>
<accession>A0A382D6L2</accession>
<comment type="similarity">
    <text evidence="1">Belongs to the NodU/CmcH family.</text>
</comment>
<dbReference type="Pfam" id="PF16861">
    <property type="entry name" value="Carbam_trans_C"/>
    <property type="match status" value="1"/>
</dbReference>
<feature type="non-terminal residue" evidence="4">
    <location>
        <position position="567"/>
    </location>
</feature>
<dbReference type="InterPro" id="IPR003696">
    <property type="entry name" value="Carbtransf_dom"/>
</dbReference>
<feature type="domain" description="Carbamoyltransferase" evidence="2">
    <location>
        <begin position="48"/>
        <end position="292"/>
    </location>
</feature>
<dbReference type="Gene3D" id="3.30.420.40">
    <property type="match status" value="2"/>
</dbReference>